<dbReference type="GO" id="GO:0046983">
    <property type="term" value="F:protein dimerization activity"/>
    <property type="evidence" value="ECO:0007669"/>
    <property type="project" value="InterPro"/>
</dbReference>
<evidence type="ECO:0000259" key="8">
    <source>
        <dbReference type="PROSITE" id="PS50112"/>
    </source>
</evidence>
<dbReference type="InterPro" id="IPR039091">
    <property type="entry name" value="AHR/AHRR"/>
</dbReference>
<name>A0A9D4HNR8_DREPO</name>
<feature type="compositionally biased region" description="Polar residues" evidence="7">
    <location>
        <begin position="608"/>
        <end position="661"/>
    </location>
</feature>
<reference evidence="10" key="2">
    <citation type="submission" date="2020-11" db="EMBL/GenBank/DDBJ databases">
        <authorList>
            <person name="McCartney M.A."/>
            <person name="Auch B."/>
            <person name="Kono T."/>
            <person name="Mallez S."/>
            <person name="Becker A."/>
            <person name="Gohl D.M."/>
            <person name="Silverstein K.A.T."/>
            <person name="Koren S."/>
            <person name="Bechman K.B."/>
            <person name="Herman A."/>
            <person name="Abrahante J.E."/>
            <person name="Garbe J."/>
        </authorList>
    </citation>
    <scope>NUCLEOTIDE SEQUENCE</scope>
    <source>
        <strain evidence="10">Duluth1</strain>
        <tissue evidence="10">Whole animal</tissue>
    </source>
</reference>
<dbReference type="EMBL" id="JAIWYP010000012">
    <property type="protein sequence ID" value="KAH3725426.1"/>
    <property type="molecule type" value="Genomic_DNA"/>
</dbReference>
<dbReference type="SMART" id="SM00353">
    <property type="entry name" value="HLH"/>
    <property type="match status" value="1"/>
</dbReference>
<reference evidence="10" key="1">
    <citation type="journal article" date="2019" name="bioRxiv">
        <title>The Genome of the Zebra Mussel, Dreissena polymorpha: A Resource for Invasive Species Research.</title>
        <authorList>
            <person name="McCartney M.A."/>
            <person name="Auch B."/>
            <person name="Kono T."/>
            <person name="Mallez S."/>
            <person name="Zhang Y."/>
            <person name="Obille A."/>
            <person name="Becker A."/>
            <person name="Abrahante J.E."/>
            <person name="Garbe J."/>
            <person name="Badalamenti J.P."/>
            <person name="Herman A."/>
            <person name="Mangelson H."/>
            <person name="Liachko I."/>
            <person name="Sullivan S."/>
            <person name="Sone E.D."/>
            <person name="Koren S."/>
            <person name="Silverstein K.A.T."/>
            <person name="Beckman K.B."/>
            <person name="Gohl D.M."/>
        </authorList>
    </citation>
    <scope>NUCLEOTIDE SEQUENCE</scope>
    <source>
        <strain evidence="10">Duluth1</strain>
        <tissue evidence="10">Whole animal</tissue>
    </source>
</reference>
<dbReference type="PANTHER" id="PTHR10649:SF12">
    <property type="entry name" value="SPINELESS, ISOFORM C"/>
    <property type="match status" value="1"/>
</dbReference>
<sequence>VKTPAKEPPKSNPSKRHRERLNGELDHLASLLPFEQSVISKLDKLSILRLGVSYLRAKSYFQAVLPVGRYSLDGHHLLGRSHLFSDPGFSEGESILQALYGFLFVVTCDSEVFYASRTVEQYLGFHQSDIIHQSVMELIHSEDRDEFKRQLTWNSMLPADKATLTLHEVMMPENYHYLHRSFTVRFRCLLDNTSGFITLEISGWIRVMHGQPNHSDEPQLALFATCCPFGPLSLMDLPSRELTFKSKHKMDFAPLSMDNRGRMMFGYGDRDLAMLSGYDLIHPDDLNYFAAAHGELIKTGSAGLIAYRWLTKDYQWLWLQSSCKVIYKNSKPDFVIATHRQLTEDEGQDLFHKRGNEFKLPYPLLDLDMCTGFDFPSEDLVPKMKGNRNKKQKTQVRDFLQNNKKRKPGKDGVNGIYGAYPALNGYDASEYKPEFLYHYPGNNIPGLESDLLYNRAPGYSALGSSVYPATDPYRLDVEKHGYANGYYLDRQYQHTLSYHSNSYADLVSQGSKYAGYSLDTYSLDLAKKVHYNDDLSRLDNEYKKYGYDYRSDWFSQRLNGGMEPVDLRSSAMYGGALDPCTGSAAALNSNQLFKTDSCQSYVVKDSNKGMNSPEVLQNINGTSLPSVNHSSVIKNMSSPRASGQNRCSSVENLNSPNTNNYQHHHQQQQHRGNVIHNSSSWAQCLKSGQSLNPSPISNSHSESGNSPKLGIELGLRDINRNHLNDKRDMSHLGVENTMSGGAQTSVIHSAASYKSLTDRSCDKQPLVGGIPVPVVKSPWMHQFPTAHNSYPEYKDSWSVPSNDMYAYQRSTLSHAPKIAIP</sequence>
<feature type="domain" description="PAS" evidence="8">
    <location>
        <begin position="95"/>
        <end position="151"/>
    </location>
</feature>
<dbReference type="FunFam" id="4.10.280.10:FF:000041">
    <property type="entry name" value="aryl hydrocarbon receptor repressor"/>
    <property type="match status" value="1"/>
</dbReference>
<evidence type="ECO:0000256" key="5">
    <source>
        <dbReference type="ARBA" id="ARBA00023163"/>
    </source>
</evidence>
<evidence type="ECO:0000256" key="4">
    <source>
        <dbReference type="ARBA" id="ARBA00023159"/>
    </source>
</evidence>
<keyword evidence="4" id="KW-0010">Activator</keyword>
<dbReference type="Gene3D" id="4.10.280.10">
    <property type="entry name" value="Helix-loop-helix DNA-binding domain"/>
    <property type="match status" value="1"/>
</dbReference>
<protein>
    <recommendedName>
        <fullName evidence="12">Aryl hydrocarbon receptor</fullName>
    </recommendedName>
</protein>
<keyword evidence="11" id="KW-1185">Reference proteome</keyword>
<evidence type="ECO:0000259" key="9">
    <source>
        <dbReference type="PROSITE" id="PS50888"/>
    </source>
</evidence>
<dbReference type="GO" id="GO:0005634">
    <property type="term" value="C:nucleus"/>
    <property type="evidence" value="ECO:0007669"/>
    <property type="project" value="UniProtKB-SubCell"/>
</dbReference>
<proteinExistence type="predicted"/>
<keyword evidence="6" id="KW-0539">Nucleus</keyword>
<evidence type="ECO:0000313" key="10">
    <source>
        <dbReference type="EMBL" id="KAH3725426.1"/>
    </source>
</evidence>
<dbReference type="SUPFAM" id="SSF55785">
    <property type="entry name" value="PYP-like sensor domain (PAS domain)"/>
    <property type="match status" value="2"/>
</dbReference>
<dbReference type="SMART" id="SM00091">
    <property type="entry name" value="PAS"/>
    <property type="match status" value="2"/>
</dbReference>
<evidence type="ECO:0000256" key="1">
    <source>
        <dbReference type="ARBA" id="ARBA00004123"/>
    </source>
</evidence>
<dbReference type="PANTHER" id="PTHR10649">
    <property type="entry name" value="ARYL HYDROCARBON RECEPTOR"/>
    <property type="match status" value="1"/>
</dbReference>
<dbReference type="Gene3D" id="3.30.450.20">
    <property type="entry name" value="PAS domain"/>
    <property type="match status" value="2"/>
</dbReference>
<dbReference type="InterPro" id="IPR013767">
    <property type="entry name" value="PAS_fold"/>
</dbReference>
<dbReference type="InterPro" id="IPR035965">
    <property type="entry name" value="PAS-like_dom_sf"/>
</dbReference>
<keyword evidence="5" id="KW-0804">Transcription</keyword>
<dbReference type="InterPro" id="IPR000014">
    <property type="entry name" value="PAS"/>
</dbReference>
<dbReference type="PROSITE" id="PS50112">
    <property type="entry name" value="PAS"/>
    <property type="match status" value="1"/>
</dbReference>
<evidence type="ECO:0000256" key="7">
    <source>
        <dbReference type="SAM" id="MobiDB-lite"/>
    </source>
</evidence>
<feature type="domain" description="BHLH" evidence="9">
    <location>
        <begin position="5"/>
        <end position="58"/>
    </location>
</feature>
<dbReference type="GO" id="GO:0004879">
    <property type="term" value="F:nuclear receptor activity"/>
    <property type="evidence" value="ECO:0007669"/>
    <property type="project" value="TreeGrafter"/>
</dbReference>
<evidence type="ECO:0008006" key="12">
    <source>
        <dbReference type="Google" id="ProtNLM"/>
    </source>
</evidence>
<feature type="region of interest" description="Disordered" evidence="7">
    <location>
        <begin position="686"/>
        <end position="710"/>
    </location>
</feature>
<feature type="compositionally biased region" description="Polar residues" evidence="7">
    <location>
        <begin position="686"/>
        <end position="706"/>
    </location>
</feature>
<dbReference type="Proteomes" id="UP000828390">
    <property type="component" value="Unassembled WGS sequence"/>
</dbReference>
<dbReference type="AlphaFoldDB" id="A0A9D4HNR8"/>
<dbReference type="Pfam" id="PF00989">
    <property type="entry name" value="PAS"/>
    <property type="match status" value="1"/>
</dbReference>
<accession>A0A9D4HNR8</accession>
<dbReference type="PROSITE" id="PS50888">
    <property type="entry name" value="BHLH"/>
    <property type="match status" value="1"/>
</dbReference>
<dbReference type="FunFam" id="3.30.450.20:FF:000074">
    <property type="entry name" value="Aryl hydrocarbon receptor"/>
    <property type="match status" value="1"/>
</dbReference>
<keyword evidence="3" id="KW-0238">DNA-binding</keyword>
<dbReference type="CDD" id="cd00130">
    <property type="entry name" value="PAS"/>
    <property type="match status" value="2"/>
</dbReference>
<organism evidence="10 11">
    <name type="scientific">Dreissena polymorpha</name>
    <name type="common">Zebra mussel</name>
    <name type="synonym">Mytilus polymorpha</name>
    <dbReference type="NCBI Taxonomy" id="45954"/>
    <lineage>
        <taxon>Eukaryota</taxon>
        <taxon>Metazoa</taxon>
        <taxon>Spiralia</taxon>
        <taxon>Lophotrochozoa</taxon>
        <taxon>Mollusca</taxon>
        <taxon>Bivalvia</taxon>
        <taxon>Autobranchia</taxon>
        <taxon>Heteroconchia</taxon>
        <taxon>Euheterodonta</taxon>
        <taxon>Imparidentia</taxon>
        <taxon>Neoheterodontei</taxon>
        <taxon>Myida</taxon>
        <taxon>Dreissenoidea</taxon>
        <taxon>Dreissenidae</taxon>
        <taxon>Dreissena</taxon>
    </lineage>
</organism>
<evidence type="ECO:0000256" key="3">
    <source>
        <dbReference type="ARBA" id="ARBA00023125"/>
    </source>
</evidence>
<feature type="non-terminal residue" evidence="10">
    <location>
        <position position="1"/>
    </location>
</feature>
<dbReference type="CDD" id="cd19730">
    <property type="entry name" value="bHLH-PAS_spineless_like"/>
    <property type="match status" value="1"/>
</dbReference>
<dbReference type="GO" id="GO:0034751">
    <property type="term" value="C:aryl hydrocarbon receptor complex"/>
    <property type="evidence" value="ECO:0007669"/>
    <property type="project" value="TreeGrafter"/>
</dbReference>
<feature type="region of interest" description="Disordered" evidence="7">
    <location>
        <begin position="606"/>
        <end position="674"/>
    </location>
</feature>
<dbReference type="InterPro" id="IPR011598">
    <property type="entry name" value="bHLH_dom"/>
</dbReference>
<evidence type="ECO:0000256" key="6">
    <source>
        <dbReference type="ARBA" id="ARBA00023242"/>
    </source>
</evidence>
<comment type="caution">
    <text evidence="10">The sequence shown here is derived from an EMBL/GenBank/DDBJ whole genome shotgun (WGS) entry which is preliminary data.</text>
</comment>
<keyword evidence="2" id="KW-0805">Transcription regulation</keyword>
<evidence type="ECO:0000256" key="2">
    <source>
        <dbReference type="ARBA" id="ARBA00023015"/>
    </source>
</evidence>
<gene>
    <name evidence="10" type="ORF">DPMN_051259</name>
</gene>
<comment type="subcellular location">
    <subcellularLocation>
        <location evidence="1">Nucleus</location>
    </subcellularLocation>
</comment>
<dbReference type="SUPFAM" id="SSF47459">
    <property type="entry name" value="HLH, helix-loop-helix DNA-binding domain"/>
    <property type="match status" value="1"/>
</dbReference>
<dbReference type="GO" id="GO:0006805">
    <property type="term" value="P:xenobiotic metabolic process"/>
    <property type="evidence" value="ECO:0007669"/>
    <property type="project" value="InterPro"/>
</dbReference>
<dbReference type="InterPro" id="IPR013655">
    <property type="entry name" value="PAS_fold_3"/>
</dbReference>
<dbReference type="InterPro" id="IPR036638">
    <property type="entry name" value="HLH_DNA-bd_sf"/>
</dbReference>
<dbReference type="GO" id="GO:0000976">
    <property type="term" value="F:transcription cis-regulatory region binding"/>
    <property type="evidence" value="ECO:0007669"/>
    <property type="project" value="TreeGrafter"/>
</dbReference>
<dbReference type="Pfam" id="PF08447">
    <property type="entry name" value="PAS_3"/>
    <property type="match status" value="1"/>
</dbReference>
<dbReference type="Pfam" id="PF00010">
    <property type="entry name" value="HLH"/>
    <property type="match status" value="1"/>
</dbReference>
<evidence type="ECO:0000313" key="11">
    <source>
        <dbReference type="Proteomes" id="UP000828390"/>
    </source>
</evidence>